<gene>
    <name evidence="2" type="ORF">GOM49_03245</name>
</gene>
<keyword evidence="3" id="KW-1185">Reference proteome</keyword>
<dbReference type="Proteomes" id="UP000422764">
    <property type="component" value="Chromosome"/>
</dbReference>
<name>A0A6I6EKR2_9CLOT</name>
<evidence type="ECO:0000256" key="1">
    <source>
        <dbReference type="SAM" id="MobiDB-lite"/>
    </source>
</evidence>
<proteinExistence type="predicted"/>
<sequence>MAKHRKHKRDYNTSYDEVNPGSGMNLNNLSSILGNIDINQIASLLNATGILGNLAPNQVSEDGSDTNQRESDLTGLNNIDFAQLLSQASNLNNMIMNNNEAASERSREKHGKGKGNKEGEERYTQQPITDDSVVMLLNAIKPMVNPERAQIIDKIVELYIQGKI</sequence>
<feature type="region of interest" description="Disordered" evidence="1">
    <location>
        <begin position="100"/>
        <end position="127"/>
    </location>
</feature>
<organism evidence="2 3">
    <name type="scientific">Clostridium bovifaecis</name>
    <dbReference type="NCBI Taxonomy" id="2184719"/>
    <lineage>
        <taxon>Bacteria</taxon>
        <taxon>Bacillati</taxon>
        <taxon>Bacillota</taxon>
        <taxon>Clostridia</taxon>
        <taxon>Eubacteriales</taxon>
        <taxon>Clostridiaceae</taxon>
        <taxon>Clostridium</taxon>
    </lineage>
</organism>
<dbReference type="AlphaFoldDB" id="A0A6I6EKR2"/>
<accession>A0A6I6EKR2</accession>
<evidence type="ECO:0000313" key="3">
    <source>
        <dbReference type="Proteomes" id="UP000422764"/>
    </source>
</evidence>
<dbReference type="EMBL" id="CP046522">
    <property type="protein sequence ID" value="QGU94259.1"/>
    <property type="molecule type" value="Genomic_DNA"/>
</dbReference>
<protein>
    <submittedName>
        <fullName evidence="2">Uncharacterized protein</fullName>
    </submittedName>
</protein>
<reference evidence="2 3" key="1">
    <citation type="submission" date="2019-12" db="EMBL/GenBank/DDBJ databases">
        <title>Genome sequenceing of Clostridium bovifaecis.</title>
        <authorList>
            <person name="Yao Y."/>
        </authorList>
    </citation>
    <scope>NUCLEOTIDE SEQUENCE [LARGE SCALE GENOMIC DNA]</scope>
    <source>
        <strain evidence="2 3">BXX</strain>
    </source>
</reference>
<evidence type="ECO:0000313" key="2">
    <source>
        <dbReference type="EMBL" id="QGU94259.1"/>
    </source>
</evidence>